<reference evidence="2" key="1">
    <citation type="submission" date="2022-07" db="EMBL/GenBank/DDBJ databases">
        <title>Isolation, identification, and degradation of a PFOSA degrading strain from sewage treatment plant.</title>
        <authorList>
            <person name="Zhang L."/>
            <person name="Huo Y."/>
        </authorList>
    </citation>
    <scope>NUCLEOTIDE SEQUENCE</scope>
    <source>
        <strain evidence="2">C1</strain>
    </source>
</reference>
<feature type="transmembrane region" description="Helical" evidence="1">
    <location>
        <begin position="5"/>
        <end position="25"/>
    </location>
</feature>
<gene>
    <name evidence="2" type="ORF">NOX80_14450</name>
</gene>
<proteinExistence type="predicted"/>
<protein>
    <recommendedName>
        <fullName evidence="4">C4-dicarboxylate ABC transporter</fullName>
    </recommendedName>
</protein>
<feature type="transmembrane region" description="Helical" evidence="1">
    <location>
        <begin position="31"/>
        <end position="51"/>
    </location>
</feature>
<sequence>MKKIVFYVSLLLSVFFFIKIMKILIYDYTNLTNYGMGFLTGQILLLVLFLFTSFKLRKARK</sequence>
<dbReference type="RefSeq" id="WP_256550508.1">
    <property type="nucleotide sequence ID" value="NZ_CP101751.1"/>
</dbReference>
<dbReference type="EMBL" id="CP101751">
    <property type="protein sequence ID" value="UUC44823.1"/>
    <property type="molecule type" value="Genomic_DNA"/>
</dbReference>
<keyword evidence="3" id="KW-1185">Reference proteome</keyword>
<keyword evidence="1" id="KW-0472">Membrane</keyword>
<evidence type="ECO:0000256" key="1">
    <source>
        <dbReference type="SAM" id="Phobius"/>
    </source>
</evidence>
<name>A0ABY5IST4_9FLAO</name>
<evidence type="ECO:0000313" key="2">
    <source>
        <dbReference type="EMBL" id="UUC44823.1"/>
    </source>
</evidence>
<evidence type="ECO:0000313" key="3">
    <source>
        <dbReference type="Proteomes" id="UP001059844"/>
    </source>
</evidence>
<accession>A0ABY5IST4</accession>
<organism evidence="2 3">
    <name type="scientific">Flavobacterium cerinum</name>
    <dbReference type="NCBI Taxonomy" id="2502784"/>
    <lineage>
        <taxon>Bacteria</taxon>
        <taxon>Pseudomonadati</taxon>
        <taxon>Bacteroidota</taxon>
        <taxon>Flavobacteriia</taxon>
        <taxon>Flavobacteriales</taxon>
        <taxon>Flavobacteriaceae</taxon>
        <taxon>Flavobacterium</taxon>
    </lineage>
</organism>
<keyword evidence="1" id="KW-1133">Transmembrane helix</keyword>
<dbReference type="Proteomes" id="UP001059844">
    <property type="component" value="Chromosome"/>
</dbReference>
<evidence type="ECO:0008006" key="4">
    <source>
        <dbReference type="Google" id="ProtNLM"/>
    </source>
</evidence>
<keyword evidence="1" id="KW-0812">Transmembrane</keyword>